<dbReference type="OrthoDB" id="9812586at2"/>
<feature type="region of interest" description="Disordered" evidence="14">
    <location>
        <begin position="1"/>
        <end position="29"/>
    </location>
</feature>
<comment type="subcellular location">
    <subcellularLocation>
        <location evidence="1 10">Cytoplasm</location>
    </subcellularLocation>
</comment>
<name>A0A5B9W7K0_9BACT</name>
<evidence type="ECO:0000256" key="11">
    <source>
        <dbReference type="RuleBase" id="RU000639"/>
    </source>
</evidence>
<sequence>MTTPETERDPQYPDGDAGPAGAATGAQDPAAVLKERDELKDQLLRSRAEFANYQKRARQQAEADREYAVGNLARDLLDAMDNLERAEEALRASGQEGVSSGLEMVRKQILATLAKYKIEPIEALGQHFDPNLHEALMRKPAADVPEGTVVMELGKGYRIHDRVLRPSKVAVSVSP</sequence>
<evidence type="ECO:0000256" key="13">
    <source>
        <dbReference type="SAM" id="Coils"/>
    </source>
</evidence>
<dbReference type="CDD" id="cd00446">
    <property type="entry name" value="GrpE"/>
    <property type="match status" value="1"/>
</dbReference>
<dbReference type="AlphaFoldDB" id="A0A5B9W7K0"/>
<comment type="function">
    <text evidence="7 10 11">Participates actively in the response to hyperosmotic and heat shock by preventing the aggregation of stress-denatured proteins, in association with DnaK and GrpE. It is the nucleotide exchange factor for DnaK and may function as a thermosensor. Unfolded proteins bind initially to DnaJ; upon interaction with the DnaJ-bound protein, DnaK hydrolyzes its bound ATP, resulting in the formation of a stable complex. GrpE releases ADP from DnaK; ATP binding to DnaK triggers the release of the substrate protein, thus completing the reaction cycle. Several rounds of ATP-dependent interactions between DnaJ, DnaK and GrpE are required for fully efficient folding.</text>
</comment>
<dbReference type="Proteomes" id="UP000324233">
    <property type="component" value="Chromosome"/>
</dbReference>
<feature type="compositionally biased region" description="Basic and acidic residues" evidence="14">
    <location>
        <begin position="1"/>
        <end position="11"/>
    </location>
</feature>
<dbReference type="Gene3D" id="2.30.22.10">
    <property type="entry name" value="Head domain of nucleotide exchange factor GrpE"/>
    <property type="match status" value="1"/>
</dbReference>
<comment type="similarity">
    <text evidence="2 10 12">Belongs to the GrpE family.</text>
</comment>
<reference evidence="15 16" key="1">
    <citation type="submission" date="2019-08" db="EMBL/GenBank/DDBJ databases">
        <title>Deep-cultivation of Planctomycetes and their phenomic and genomic characterization uncovers novel biology.</title>
        <authorList>
            <person name="Wiegand S."/>
            <person name="Jogler M."/>
            <person name="Boedeker C."/>
            <person name="Pinto D."/>
            <person name="Vollmers J."/>
            <person name="Rivas-Marin E."/>
            <person name="Kohn T."/>
            <person name="Peeters S.H."/>
            <person name="Heuer A."/>
            <person name="Rast P."/>
            <person name="Oberbeckmann S."/>
            <person name="Bunk B."/>
            <person name="Jeske O."/>
            <person name="Meyerdierks A."/>
            <person name="Storesund J.E."/>
            <person name="Kallscheuer N."/>
            <person name="Luecker S."/>
            <person name="Lage O.M."/>
            <person name="Pohl T."/>
            <person name="Merkel B.J."/>
            <person name="Hornburger P."/>
            <person name="Mueller R.-W."/>
            <person name="Bruemmer F."/>
            <person name="Labrenz M."/>
            <person name="Spormann A.M."/>
            <person name="Op den Camp H."/>
            <person name="Overmann J."/>
            <person name="Amann R."/>
            <person name="Jetten M.S.M."/>
            <person name="Mascher T."/>
            <person name="Medema M.H."/>
            <person name="Devos D.P."/>
            <person name="Kaster A.-K."/>
            <person name="Ovreas L."/>
            <person name="Rohde M."/>
            <person name="Galperin M.Y."/>
            <person name="Jogler C."/>
        </authorList>
    </citation>
    <scope>NUCLEOTIDE SEQUENCE [LARGE SCALE GENOMIC DNA]</scope>
    <source>
        <strain evidence="15 16">OJF2</strain>
    </source>
</reference>
<dbReference type="SUPFAM" id="SSF58014">
    <property type="entry name" value="Coiled-coil domain of nucleotide exchange factor GrpE"/>
    <property type="match status" value="1"/>
</dbReference>
<accession>A0A5B9W7K0</accession>
<feature type="compositionally biased region" description="Low complexity" evidence="14">
    <location>
        <begin position="12"/>
        <end position="29"/>
    </location>
</feature>
<evidence type="ECO:0000256" key="2">
    <source>
        <dbReference type="ARBA" id="ARBA00009054"/>
    </source>
</evidence>
<keyword evidence="16" id="KW-1185">Reference proteome</keyword>
<evidence type="ECO:0000256" key="4">
    <source>
        <dbReference type="ARBA" id="ARBA00022490"/>
    </source>
</evidence>
<dbReference type="InterPro" id="IPR009012">
    <property type="entry name" value="GrpE_head"/>
</dbReference>
<evidence type="ECO:0000256" key="9">
    <source>
        <dbReference type="ARBA" id="ARBA00076414"/>
    </source>
</evidence>
<keyword evidence="5 10" id="KW-0346">Stress response</keyword>
<dbReference type="GO" id="GO:0042803">
    <property type="term" value="F:protein homodimerization activity"/>
    <property type="evidence" value="ECO:0007669"/>
    <property type="project" value="InterPro"/>
</dbReference>
<evidence type="ECO:0000256" key="10">
    <source>
        <dbReference type="HAMAP-Rule" id="MF_01151"/>
    </source>
</evidence>
<dbReference type="PROSITE" id="PS01071">
    <property type="entry name" value="GRPE"/>
    <property type="match status" value="1"/>
</dbReference>
<keyword evidence="6 10" id="KW-0143">Chaperone</keyword>
<evidence type="ECO:0000256" key="8">
    <source>
        <dbReference type="ARBA" id="ARBA00072274"/>
    </source>
</evidence>
<dbReference type="KEGG" id="agv:OJF2_52410"/>
<dbReference type="Gene3D" id="3.90.20.20">
    <property type="match status" value="1"/>
</dbReference>
<evidence type="ECO:0000256" key="5">
    <source>
        <dbReference type="ARBA" id="ARBA00023016"/>
    </source>
</evidence>
<evidence type="ECO:0000313" key="16">
    <source>
        <dbReference type="Proteomes" id="UP000324233"/>
    </source>
</evidence>
<dbReference type="GO" id="GO:0005737">
    <property type="term" value="C:cytoplasm"/>
    <property type="evidence" value="ECO:0007669"/>
    <property type="project" value="UniProtKB-SubCell"/>
</dbReference>
<dbReference type="EMBL" id="CP042997">
    <property type="protein sequence ID" value="QEH36656.1"/>
    <property type="molecule type" value="Genomic_DNA"/>
</dbReference>
<evidence type="ECO:0000256" key="1">
    <source>
        <dbReference type="ARBA" id="ARBA00004496"/>
    </source>
</evidence>
<dbReference type="NCBIfam" id="NF010738">
    <property type="entry name" value="PRK14140.1"/>
    <property type="match status" value="1"/>
</dbReference>
<organism evidence="15 16">
    <name type="scientific">Aquisphaera giovannonii</name>
    <dbReference type="NCBI Taxonomy" id="406548"/>
    <lineage>
        <taxon>Bacteria</taxon>
        <taxon>Pseudomonadati</taxon>
        <taxon>Planctomycetota</taxon>
        <taxon>Planctomycetia</taxon>
        <taxon>Isosphaerales</taxon>
        <taxon>Isosphaeraceae</taxon>
        <taxon>Aquisphaera</taxon>
    </lineage>
</organism>
<proteinExistence type="inferred from homology"/>
<dbReference type="SUPFAM" id="SSF51064">
    <property type="entry name" value="Head domain of nucleotide exchange factor GrpE"/>
    <property type="match status" value="1"/>
</dbReference>
<comment type="subunit">
    <text evidence="3 10">Homodimer.</text>
</comment>
<keyword evidence="4 10" id="KW-0963">Cytoplasm</keyword>
<evidence type="ECO:0000256" key="3">
    <source>
        <dbReference type="ARBA" id="ARBA00011738"/>
    </source>
</evidence>
<dbReference type="InterPro" id="IPR000740">
    <property type="entry name" value="GrpE"/>
</dbReference>
<dbReference type="HAMAP" id="MF_01151">
    <property type="entry name" value="GrpE"/>
    <property type="match status" value="1"/>
</dbReference>
<keyword evidence="13" id="KW-0175">Coiled coil</keyword>
<dbReference type="PANTHER" id="PTHR21237:SF23">
    <property type="entry name" value="GRPE PROTEIN HOMOLOG, MITOCHONDRIAL"/>
    <property type="match status" value="1"/>
</dbReference>
<dbReference type="RefSeq" id="WP_148596320.1">
    <property type="nucleotide sequence ID" value="NZ_CP042997.1"/>
</dbReference>
<dbReference type="GO" id="GO:0006457">
    <property type="term" value="P:protein folding"/>
    <property type="evidence" value="ECO:0007669"/>
    <property type="project" value="InterPro"/>
</dbReference>
<dbReference type="FunFam" id="2.30.22.10:FF:000001">
    <property type="entry name" value="Protein GrpE"/>
    <property type="match status" value="1"/>
</dbReference>
<dbReference type="PRINTS" id="PR00773">
    <property type="entry name" value="GRPEPROTEIN"/>
</dbReference>
<dbReference type="GO" id="GO:0000774">
    <property type="term" value="F:adenyl-nucleotide exchange factor activity"/>
    <property type="evidence" value="ECO:0007669"/>
    <property type="project" value="InterPro"/>
</dbReference>
<protein>
    <recommendedName>
        <fullName evidence="8 10">Protein GrpE</fullName>
    </recommendedName>
    <alternativeName>
        <fullName evidence="9 10">HSP-70 cofactor</fullName>
    </alternativeName>
</protein>
<dbReference type="Pfam" id="PF01025">
    <property type="entry name" value="GrpE"/>
    <property type="match status" value="1"/>
</dbReference>
<evidence type="ECO:0000256" key="6">
    <source>
        <dbReference type="ARBA" id="ARBA00023186"/>
    </source>
</evidence>
<dbReference type="GO" id="GO:0051082">
    <property type="term" value="F:unfolded protein binding"/>
    <property type="evidence" value="ECO:0007669"/>
    <property type="project" value="TreeGrafter"/>
</dbReference>
<dbReference type="GO" id="GO:0051087">
    <property type="term" value="F:protein-folding chaperone binding"/>
    <property type="evidence" value="ECO:0007669"/>
    <property type="project" value="InterPro"/>
</dbReference>
<gene>
    <name evidence="10" type="primary">grpE</name>
    <name evidence="15" type="ORF">OJF2_52410</name>
</gene>
<evidence type="ECO:0000313" key="15">
    <source>
        <dbReference type="EMBL" id="QEH36656.1"/>
    </source>
</evidence>
<evidence type="ECO:0000256" key="14">
    <source>
        <dbReference type="SAM" id="MobiDB-lite"/>
    </source>
</evidence>
<dbReference type="InterPro" id="IPR013805">
    <property type="entry name" value="GrpE_CC"/>
</dbReference>
<evidence type="ECO:0000256" key="12">
    <source>
        <dbReference type="RuleBase" id="RU004478"/>
    </source>
</evidence>
<dbReference type="PANTHER" id="PTHR21237">
    <property type="entry name" value="GRPE PROTEIN"/>
    <property type="match status" value="1"/>
</dbReference>
<evidence type="ECO:0000256" key="7">
    <source>
        <dbReference type="ARBA" id="ARBA00053401"/>
    </source>
</evidence>
<feature type="coiled-coil region" evidence="13">
    <location>
        <begin position="36"/>
        <end position="96"/>
    </location>
</feature>